<proteinExistence type="predicted"/>
<gene>
    <name evidence="2" type="ORF">BGZ70_002343</name>
</gene>
<dbReference type="EMBL" id="JAAAHY010001564">
    <property type="protein sequence ID" value="KAF9948148.1"/>
    <property type="molecule type" value="Genomic_DNA"/>
</dbReference>
<dbReference type="AlphaFoldDB" id="A0A9P6IVZ1"/>
<evidence type="ECO:0000256" key="1">
    <source>
        <dbReference type="SAM" id="MobiDB-lite"/>
    </source>
</evidence>
<protein>
    <submittedName>
        <fullName evidence="2">Uncharacterized protein</fullName>
    </submittedName>
</protein>
<organism evidence="2 3">
    <name type="scientific">Mortierella alpina</name>
    <name type="common">Oleaginous fungus</name>
    <name type="synonym">Mortierella renispora</name>
    <dbReference type="NCBI Taxonomy" id="64518"/>
    <lineage>
        <taxon>Eukaryota</taxon>
        <taxon>Fungi</taxon>
        <taxon>Fungi incertae sedis</taxon>
        <taxon>Mucoromycota</taxon>
        <taxon>Mortierellomycotina</taxon>
        <taxon>Mortierellomycetes</taxon>
        <taxon>Mortierellales</taxon>
        <taxon>Mortierellaceae</taxon>
        <taxon>Mortierella</taxon>
    </lineage>
</organism>
<comment type="caution">
    <text evidence="2">The sequence shown here is derived from an EMBL/GenBank/DDBJ whole genome shotgun (WGS) entry which is preliminary data.</text>
</comment>
<evidence type="ECO:0000313" key="2">
    <source>
        <dbReference type="EMBL" id="KAF9948148.1"/>
    </source>
</evidence>
<accession>A0A9P6IVZ1</accession>
<sequence>DSCVRKKLKHRQSECWIRHPHLRRERPGRAPTGNSSSSSSSSSNHNNHYTMTPTSHLVDAAASSSSSVCRSPSPYADEALDAWCPEEDCVNRNLKHRADQCWIRHPHLRTTRSKKPSRAATTAAAAAAHAAAVAHAETIRAVRFEDPNCGEDECLQNRIVHRPEECWVRYRGVDPDLDHIVY</sequence>
<evidence type="ECO:0000313" key="3">
    <source>
        <dbReference type="Proteomes" id="UP000738359"/>
    </source>
</evidence>
<keyword evidence="3" id="KW-1185">Reference proteome</keyword>
<dbReference type="Proteomes" id="UP000738359">
    <property type="component" value="Unassembled WGS sequence"/>
</dbReference>
<feature type="region of interest" description="Disordered" evidence="1">
    <location>
        <begin position="1"/>
        <end position="52"/>
    </location>
</feature>
<feature type="compositionally biased region" description="Low complexity" evidence="1">
    <location>
        <begin position="34"/>
        <end position="48"/>
    </location>
</feature>
<feature type="compositionally biased region" description="Basic residues" evidence="1">
    <location>
        <begin position="1"/>
        <end position="10"/>
    </location>
</feature>
<reference evidence="2" key="1">
    <citation type="journal article" date="2020" name="Fungal Divers.">
        <title>Resolving the Mortierellaceae phylogeny through synthesis of multi-gene phylogenetics and phylogenomics.</title>
        <authorList>
            <person name="Vandepol N."/>
            <person name="Liber J."/>
            <person name="Desiro A."/>
            <person name="Na H."/>
            <person name="Kennedy M."/>
            <person name="Barry K."/>
            <person name="Grigoriev I.V."/>
            <person name="Miller A.N."/>
            <person name="O'Donnell K."/>
            <person name="Stajich J.E."/>
            <person name="Bonito G."/>
        </authorList>
    </citation>
    <scope>NUCLEOTIDE SEQUENCE</scope>
    <source>
        <strain evidence="2">CK1249</strain>
    </source>
</reference>
<name>A0A9P6IVZ1_MORAP</name>
<feature type="non-terminal residue" evidence="2">
    <location>
        <position position="1"/>
    </location>
</feature>